<organism evidence="1 2">
    <name type="scientific">Angiostrongylus cantonensis</name>
    <name type="common">Rat lungworm</name>
    <dbReference type="NCBI Taxonomy" id="6313"/>
    <lineage>
        <taxon>Eukaryota</taxon>
        <taxon>Metazoa</taxon>
        <taxon>Ecdysozoa</taxon>
        <taxon>Nematoda</taxon>
        <taxon>Chromadorea</taxon>
        <taxon>Rhabditida</taxon>
        <taxon>Rhabditina</taxon>
        <taxon>Rhabditomorpha</taxon>
        <taxon>Strongyloidea</taxon>
        <taxon>Metastrongylidae</taxon>
        <taxon>Angiostrongylus</taxon>
    </lineage>
</organism>
<dbReference type="STRING" id="6313.A0A0K0DDX1"/>
<dbReference type="WBParaSite" id="ACAC_0000898101-mRNA-1">
    <property type="protein sequence ID" value="ACAC_0000898101-mRNA-1"/>
    <property type="gene ID" value="ACAC_0000898101"/>
</dbReference>
<sequence>MSLNTTSTEFATATKLNGYAFVTDLQWLLTISEERFLLDTSKWVLEILAYCPATWVNEFADASEEGLGTSSADDIPHSAKSASINLSNRNLLFGKNLLMNRDFARASFFLRKTVLLGYVERFLYYWSKYLGCVRTRLENEAEAIDRKAVENTDDRDMAELLSEIGRESRPLDMFLLYLLVFQYLGLRKLCEKMYACFLKLSYA</sequence>
<evidence type="ECO:0000313" key="2">
    <source>
        <dbReference type="WBParaSite" id="ACAC_0000898101-mRNA-1"/>
    </source>
</evidence>
<keyword evidence="1" id="KW-1185">Reference proteome</keyword>
<evidence type="ECO:0000313" key="1">
    <source>
        <dbReference type="Proteomes" id="UP000035642"/>
    </source>
</evidence>
<dbReference type="Gene3D" id="1.25.40.10">
    <property type="entry name" value="Tetratricopeptide repeat domain"/>
    <property type="match status" value="1"/>
</dbReference>
<dbReference type="InterPro" id="IPR011990">
    <property type="entry name" value="TPR-like_helical_dom_sf"/>
</dbReference>
<dbReference type="Proteomes" id="UP000035642">
    <property type="component" value="Unassembled WGS sequence"/>
</dbReference>
<proteinExistence type="predicted"/>
<reference evidence="2" key="2">
    <citation type="submission" date="2017-02" db="UniProtKB">
        <authorList>
            <consortium name="WormBaseParasite"/>
        </authorList>
    </citation>
    <scope>IDENTIFICATION</scope>
</reference>
<accession>A0A0K0DDX1</accession>
<name>A0A0K0DDX1_ANGCA</name>
<dbReference type="AlphaFoldDB" id="A0A0K0DDX1"/>
<protein>
    <submittedName>
        <fullName evidence="2">Gamma-tubulin complex component</fullName>
    </submittedName>
</protein>
<reference evidence="1" key="1">
    <citation type="submission" date="2012-09" db="EMBL/GenBank/DDBJ databases">
        <authorList>
            <person name="Martin A.A."/>
        </authorList>
    </citation>
    <scope>NUCLEOTIDE SEQUENCE</scope>
</reference>